<dbReference type="SUPFAM" id="SSF46955">
    <property type="entry name" value="Putative DNA-binding domain"/>
    <property type="match status" value="1"/>
</dbReference>
<dbReference type="PRINTS" id="PR00040">
    <property type="entry name" value="HTHMERR"/>
</dbReference>
<dbReference type="GO" id="GO:0003700">
    <property type="term" value="F:DNA-binding transcription factor activity"/>
    <property type="evidence" value="ECO:0007669"/>
    <property type="project" value="InterPro"/>
</dbReference>
<dbReference type="Pfam" id="PF13411">
    <property type="entry name" value="MerR_1"/>
    <property type="match status" value="1"/>
</dbReference>
<keyword evidence="1" id="KW-0805">Transcription regulation</keyword>
<accession>A0A5P2VUH0</accession>
<evidence type="ECO:0000259" key="4">
    <source>
        <dbReference type="PROSITE" id="PS50937"/>
    </source>
</evidence>
<reference evidence="5 6" key="1">
    <citation type="submission" date="2017-09" db="EMBL/GenBank/DDBJ databases">
        <title>Streptomyces genome completion.</title>
        <authorList>
            <person name="Lee N."/>
            <person name="Cho B.-K."/>
        </authorList>
    </citation>
    <scope>NUCLEOTIDE SEQUENCE [LARGE SCALE GENOMIC DNA]</scope>
    <source>
        <strain evidence="5 6">ATCC 14899</strain>
    </source>
</reference>
<dbReference type="InterPro" id="IPR047057">
    <property type="entry name" value="MerR_fam"/>
</dbReference>
<dbReference type="Proteomes" id="UP000325763">
    <property type="component" value="Chromosome"/>
</dbReference>
<dbReference type="InterPro" id="IPR009061">
    <property type="entry name" value="DNA-bd_dom_put_sf"/>
</dbReference>
<evidence type="ECO:0000313" key="6">
    <source>
        <dbReference type="Proteomes" id="UP000325763"/>
    </source>
</evidence>
<dbReference type="SMART" id="SM00422">
    <property type="entry name" value="HTH_MERR"/>
    <property type="match status" value="1"/>
</dbReference>
<organism evidence="5 6">
    <name type="scientific">Streptomyces nodosus</name>
    <dbReference type="NCBI Taxonomy" id="40318"/>
    <lineage>
        <taxon>Bacteria</taxon>
        <taxon>Bacillati</taxon>
        <taxon>Actinomycetota</taxon>
        <taxon>Actinomycetes</taxon>
        <taxon>Kitasatosporales</taxon>
        <taxon>Streptomycetaceae</taxon>
        <taxon>Streptomyces</taxon>
    </lineage>
</organism>
<dbReference type="GO" id="GO:0003677">
    <property type="term" value="F:DNA binding"/>
    <property type="evidence" value="ECO:0007669"/>
    <property type="project" value="UniProtKB-KW"/>
</dbReference>
<dbReference type="PROSITE" id="PS00552">
    <property type="entry name" value="HTH_MERR_1"/>
    <property type="match status" value="1"/>
</dbReference>
<dbReference type="Gene3D" id="1.10.1660.10">
    <property type="match status" value="1"/>
</dbReference>
<sequence length="137" mass="14887">MKIGELATAAGVSPSRIRFYETAGLLAPDERTGSGYRVYGEVAVKALEIIKQAQLAGFTLAEIKALLPAEGLGEWNRDAMLAALRRKHVAIEEMQRKLSQSKRKVRAVIDDIEAKPADVTCAENADLIMAHLNSLLA</sequence>
<gene>
    <name evidence="5" type="ORF">CP978_00285</name>
</gene>
<feature type="domain" description="HTH merR-type" evidence="4">
    <location>
        <begin position="1"/>
        <end position="69"/>
    </location>
</feature>
<dbReference type="KEGG" id="snq:CP978_00285"/>
<dbReference type="PANTHER" id="PTHR30204:SF94">
    <property type="entry name" value="HEAVY METAL-DEPENDENT TRANSCRIPTIONAL REGULATOR HI_0293-RELATED"/>
    <property type="match status" value="1"/>
</dbReference>
<proteinExistence type="predicted"/>
<dbReference type="EMBL" id="CP023747">
    <property type="protein sequence ID" value="QEV37240.1"/>
    <property type="molecule type" value="Genomic_DNA"/>
</dbReference>
<evidence type="ECO:0000256" key="2">
    <source>
        <dbReference type="ARBA" id="ARBA00023125"/>
    </source>
</evidence>
<dbReference type="RefSeq" id="WP_150478103.1">
    <property type="nucleotide sequence ID" value="NZ_CP023747.1"/>
</dbReference>
<dbReference type="PROSITE" id="PS50937">
    <property type="entry name" value="HTH_MERR_2"/>
    <property type="match status" value="1"/>
</dbReference>
<name>A0A5P2VUH0_9ACTN</name>
<keyword evidence="2" id="KW-0238">DNA-binding</keyword>
<dbReference type="PANTHER" id="PTHR30204">
    <property type="entry name" value="REDOX-CYCLING DRUG-SENSING TRANSCRIPTIONAL ACTIVATOR SOXR"/>
    <property type="match status" value="1"/>
</dbReference>
<dbReference type="AlphaFoldDB" id="A0A5P2VUH0"/>
<dbReference type="InterPro" id="IPR000551">
    <property type="entry name" value="MerR-type_HTH_dom"/>
</dbReference>
<evidence type="ECO:0000313" key="5">
    <source>
        <dbReference type="EMBL" id="QEV37240.1"/>
    </source>
</evidence>
<evidence type="ECO:0000256" key="3">
    <source>
        <dbReference type="ARBA" id="ARBA00023163"/>
    </source>
</evidence>
<protein>
    <submittedName>
        <fullName evidence="5">MerR family transcriptional regulator</fullName>
    </submittedName>
</protein>
<keyword evidence="3" id="KW-0804">Transcription</keyword>
<evidence type="ECO:0000256" key="1">
    <source>
        <dbReference type="ARBA" id="ARBA00023015"/>
    </source>
</evidence>